<protein>
    <submittedName>
        <fullName evidence="1">Uncharacterized protein</fullName>
    </submittedName>
</protein>
<dbReference type="AlphaFoldDB" id="T1H848"/>
<sequence>MVPNFSVLFLRFIISAFELAYFYESIQKIQNTKRFVPNVSEALEPSMSSSRLEFPHTLTLKCLNSLHCQKNLPRPLKRWWLRDLLNEVSGQCTIVNYTFLGVSSIGEFSPQANHEFKCILLNQLHLLQKYTAVVKA</sequence>
<organism evidence="1 2">
    <name type="scientific">Rhodnius prolixus</name>
    <name type="common">Triatomid bug</name>
    <dbReference type="NCBI Taxonomy" id="13249"/>
    <lineage>
        <taxon>Eukaryota</taxon>
        <taxon>Metazoa</taxon>
        <taxon>Ecdysozoa</taxon>
        <taxon>Arthropoda</taxon>
        <taxon>Hexapoda</taxon>
        <taxon>Insecta</taxon>
        <taxon>Pterygota</taxon>
        <taxon>Neoptera</taxon>
        <taxon>Paraneoptera</taxon>
        <taxon>Hemiptera</taxon>
        <taxon>Heteroptera</taxon>
        <taxon>Panheteroptera</taxon>
        <taxon>Cimicomorpha</taxon>
        <taxon>Reduviidae</taxon>
        <taxon>Triatominae</taxon>
        <taxon>Rhodnius</taxon>
    </lineage>
</organism>
<name>T1H848_RHOPR</name>
<dbReference type="Proteomes" id="UP000015103">
    <property type="component" value="Unassembled WGS sequence"/>
</dbReference>
<dbReference type="VEuPathDB" id="VectorBase:RPRC000185"/>
<accession>T1H848</accession>
<dbReference type="HOGENOM" id="CLU_1877976_0_0_1"/>
<keyword evidence="2" id="KW-1185">Reference proteome</keyword>
<dbReference type="InParanoid" id="T1H848"/>
<reference evidence="1" key="1">
    <citation type="submission" date="2015-05" db="UniProtKB">
        <authorList>
            <consortium name="EnsemblMetazoa"/>
        </authorList>
    </citation>
    <scope>IDENTIFICATION</scope>
</reference>
<dbReference type="EnsemblMetazoa" id="RPRC000185-RA">
    <property type="protein sequence ID" value="RPRC000185-PA"/>
    <property type="gene ID" value="RPRC000185"/>
</dbReference>
<proteinExistence type="predicted"/>
<dbReference type="EMBL" id="ACPB03003784">
    <property type="status" value="NOT_ANNOTATED_CDS"/>
    <property type="molecule type" value="Genomic_DNA"/>
</dbReference>
<evidence type="ECO:0000313" key="2">
    <source>
        <dbReference type="Proteomes" id="UP000015103"/>
    </source>
</evidence>
<evidence type="ECO:0000313" key="1">
    <source>
        <dbReference type="EnsemblMetazoa" id="RPRC000185-PA"/>
    </source>
</evidence>